<feature type="region of interest" description="Disordered" evidence="1">
    <location>
        <begin position="1"/>
        <end position="133"/>
    </location>
</feature>
<name>A0A426Z3R5_ENSVE</name>
<feature type="compositionally biased region" description="Basic and acidic residues" evidence="1">
    <location>
        <begin position="49"/>
        <end position="79"/>
    </location>
</feature>
<evidence type="ECO:0000313" key="3">
    <source>
        <dbReference type="Proteomes" id="UP000287651"/>
    </source>
</evidence>
<evidence type="ECO:0000256" key="1">
    <source>
        <dbReference type="SAM" id="MobiDB-lite"/>
    </source>
</evidence>
<feature type="compositionally biased region" description="Basic and acidic residues" evidence="1">
    <location>
        <begin position="114"/>
        <end position="127"/>
    </location>
</feature>
<accession>A0A426Z3R5</accession>
<comment type="caution">
    <text evidence="2">The sequence shown here is derived from an EMBL/GenBank/DDBJ whole genome shotgun (WGS) entry which is preliminary data.</text>
</comment>
<dbReference type="EMBL" id="AMZH03008592">
    <property type="protein sequence ID" value="RRT58612.1"/>
    <property type="molecule type" value="Genomic_DNA"/>
</dbReference>
<proteinExistence type="predicted"/>
<reference evidence="2 3" key="1">
    <citation type="journal article" date="2014" name="Agronomy (Basel)">
        <title>A Draft Genome Sequence for Ensete ventricosum, the Drought-Tolerant Tree Against Hunger.</title>
        <authorList>
            <person name="Harrison J."/>
            <person name="Moore K.A."/>
            <person name="Paszkiewicz K."/>
            <person name="Jones T."/>
            <person name="Grant M."/>
            <person name="Ambacheew D."/>
            <person name="Muzemil S."/>
            <person name="Studholme D.J."/>
        </authorList>
    </citation>
    <scope>NUCLEOTIDE SEQUENCE [LARGE SCALE GENOMIC DNA]</scope>
</reference>
<dbReference type="AlphaFoldDB" id="A0A426Z3R5"/>
<dbReference type="Proteomes" id="UP000287651">
    <property type="component" value="Unassembled WGS sequence"/>
</dbReference>
<feature type="compositionally biased region" description="Basic and acidic residues" evidence="1">
    <location>
        <begin position="1"/>
        <end position="19"/>
    </location>
</feature>
<sequence>MSSPRTREPKKTPRPERPKVKPRTPISLQSVKSLPQDFRFTSGSPSAAEGKKVDSGSKLAVLKENDKKEKGAEDAKGEEDSPYSSKASSREERPPEEATDVEGNDDSPYSSKTNSREERPAEEEKGEVIMSKLSTSRMPQILPSRFESNWGDTSSYVAKKVHTGISSSARYVVRTVMYHRFVMLGRTDHVRAYRPPLITSGHTDRYASITIEIQGDTGQYASVLIGMPWYQSVRLDTDQNTDIA</sequence>
<protein>
    <submittedName>
        <fullName evidence="2">Uncharacterized protein</fullName>
    </submittedName>
</protein>
<gene>
    <name evidence="2" type="ORF">B296_00017600</name>
</gene>
<evidence type="ECO:0000313" key="2">
    <source>
        <dbReference type="EMBL" id="RRT58612.1"/>
    </source>
</evidence>
<feature type="compositionally biased region" description="Polar residues" evidence="1">
    <location>
        <begin position="26"/>
        <end position="45"/>
    </location>
</feature>
<organism evidence="2 3">
    <name type="scientific">Ensete ventricosum</name>
    <name type="common">Abyssinian banana</name>
    <name type="synonym">Musa ensete</name>
    <dbReference type="NCBI Taxonomy" id="4639"/>
    <lineage>
        <taxon>Eukaryota</taxon>
        <taxon>Viridiplantae</taxon>
        <taxon>Streptophyta</taxon>
        <taxon>Embryophyta</taxon>
        <taxon>Tracheophyta</taxon>
        <taxon>Spermatophyta</taxon>
        <taxon>Magnoliopsida</taxon>
        <taxon>Liliopsida</taxon>
        <taxon>Zingiberales</taxon>
        <taxon>Musaceae</taxon>
        <taxon>Ensete</taxon>
    </lineage>
</organism>